<sequence>MGRIHSGRKDCDSAVFQSISNFKRQKGGGIWGLRRQKPYSIQGPTVVQEDIGGTTDTNEIIISGLVNKGTPVGTARAPSLDR</sequence>
<accession>A0ACB9CWC4</accession>
<proteinExistence type="predicted"/>
<protein>
    <submittedName>
        <fullName evidence="1">Uncharacterized protein</fullName>
    </submittedName>
</protein>
<reference evidence="2" key="1">
    <citation type="journal article" date="2022" name="Mol. Ecol. Resour.">
        <title>The genomes of chicory, endive, great burdock and yacon provide insights into Asteraceae palaeo-polyploidization history and plant inulin production.</title>
        <authorList>
            <person name="Fan W."/>
            <person name="Wang S."/>
            <person name="Wang H."/>
            <person name="Wang A."/>
            <person name="Jiang F."/>
            <person name="Liu H."/>
            <person name="Zhao H."/>
            <person name="Xu D."/>
            <person name="Zhang Y."/>
        </authorList>
    </citation>
    <scope>NUCLEOTIDE SEQUENCE [LARGE SCALE GENOMIC DNA]</scope>
    <source>
        <strain evidence="2">cv. Punajuju</strain>
    </source>
</reference>
<reference evidence="1 2" key="2">
    <citation type="journal article" date="2022" name="Mol. Ecol. Resour.">
        <title>The genomes of chicory, endive, great burdock and yacon provide insights into Asteraceae paleo-polyploidization history and plant inulin production.</title>
        <authorList>
            <person name="Fan W."/>
            <person name="Wang S."/>
            <person name="Wang H."/>
            <person name="Wang A."/>
            <person name="Jiang F."/>
            <person name="Liu H."/>
            <person name="Zhao H."/>
            <person name="Xu D."/>
            <person name="Zhang Y."/>
        </authorList>
    </citation>
    <scope>NUCLEOTIDE SEQUENCE [LARGE SCALE GENOMIC DNA]</scope>
    <source>
        <strain evidence="2">cv. Punajuju</strain>
        <tissue evidence="1">Leaves</tissue>
    </source>
</reference>
<keyword evidence="2" id="KW-1185">Reference proteome</keyword>
<evidence type="ECO:0000313" key="2">
    <source>
        <dbReference type="Proteomes" id="UP001055811"/>
    </source>
</evidence>
<dbReference type="Proteomes" id="UP001055811">
    <property type="component" value="Linkage Group LG05"/>
</dbReference>
<name>A0ACB9CWC4_CICIN</name>
<comment type="caution">
    <text evidence="1">The sequence shown here is derived from an EMBL/GenBank/DDBJ whole genome shotgun (WGS) entry which is preliminary data.</text>
</comment>
<dbReference type="EMBL" id="CM042013">
    <property type="protein sequence ID" value="KAI3738622.1"/>
    <property type="molecule type" value="Genomic_DNA"/>
</dbReference>
<organism evidence="1 2">
    <name type="scientific">Cichorium intybus</name>
    <name type="common">Chicory</name>
    <dbReference type="NCBI Taxonomy" id="13427"/>
    <lineage>
        <taxon>Eukaryota</taxon>
        <taxon>Viridiplantae</taxon>
        <taxon>Streptophyta</taxon>
        <taxon>Embryophyta</taxon>
        <taxon>Tracheophyta</taxon>
        <taxon>Spermatophyta</taxon>
        <taxon>Magnoliopsida</taxon>
        <taxon>eudicotyledons</taxon>
        <taxon>Gunneridae</taxon>
        <taxon>Pentapetalae</taxon>
        <taxon>asterids</taxon>
        <taxon>campanulids</taxon>
        <taxon>Asterales</taxon>
        <taxon>Asteraceae</taxon>
        <taxon>Cichorioideae</taxon>
        <taxon>Cichorieae</taxon>
        <taxon>Cichoriinae</taxon>
        <taxon>Cichorium</taxon>
    </lineage>
</organism>
<evidence type="ECO:0000313" key="1">
    <source>
        <dbReference type="EMBL" id="KAI3738622.1"/>
    </source>
</evidence>
<gene>
    <name evidence="1" type="ORF">L2E82_28659</name>
</gene>